<protein>
    <submittedName>
        <fullName evidence="2">2-polyprenyl-3-methyl-5-hydroxy-6-metoxy-1, 4-benzoquinol methylase</fullName>
    </submittedName>
</protein>
<dbReference type="Proteomes" id="UP000538147">
    <property type="component" value="Unassembled WGS sequence"/>
</dbReference>
<sequence length="224" mass="24548">MLTARAHDPELMDAADLPPATYAQVLGDLARVNTVTMARPMTLHWLVRATKGLDSFSLIDIGFGHGDMLRAIARWAAGAGKVVALTGYDLNPNSAAVARTASAGLGIDFVTGDARHAPAPDFIISSLVAHHMGDEELVDFIRWMDGTARRGWFINDLHRHWVAHRGYQLLSTVAGWHPIVRHDGALSVRRGFSRGDWGRLLDAAGVRAGVSWHFPFRWGVESVR</sequence>
<keyword evidence="2" id="KW-0808">Transferase</keyword>
<keyword evidence="3" id="KW-1185">Reference proteome</keyword>
<dbReference type="AlphaFoldDB" id="A0A841L3Y5"/>
<feature type="domain" description="Methyltransferase" evidence="1">
    <location>
        <begin position="59"/>
        <end position="144"/>
    </location>
</feature>
<evidence type="ECO:0000313" key="3">
    <source>
        <dbReference type="Proteomes" id="UP000538147"/>
    </source>
</evidence>
<dbReference type="CDD" id="cd02440">
    <property type="entry name" value="AdoMet_MTases"/>
    <property type="match status" value="1"/>
</dbReference>
<comment type="caution">
    <text evidence="2">The sequence shown here is derived from an EMBL/GenBank/DDBJ whole genome shotgun (WGS) entry which is preliminary data.</text>
</comment>
<dbReference type="RefSeq" id="WP_207792233.1">
    <property type="nucleotide sequence ID" value="NZ_BMOX01000030.1"/>
</dbReference>
<reference evidence="2 3" key="1">
    <citation type="submission" date="2020-08" db="EMBL/GenBank/DDBJ databases">
        <title>Genomic Encyclopedia of Type Strains, Phase IV (KMG-IV): sequencing the most valuable type-strain genomes for metagenomic binning, comparative biology and taxonomic classification.</title>
        <authorList>
            <person name="Goeker M."/>
        </authorList>
    </citation>
    <scope>NUCLEOTIDE SEQUENCE [LARGE SCALE GENOMIC DNA]</scope>
    <source>
        <strain evidence="2 3">DSM 102189</strain>
    </source>
</reference>
<dbReference type="InterPro" id="IPR029063">
    <property type="entry name" value="SAM-dependent_MTases_sf"/>
</dbReference>
<gene>
    <name evidence="2" type="ORF">FHS79_001158</name>
</gene>
<dbReference type="Pfam" id="PF13649">
    <property type="entry name" value="Methyltransf_25"/>
    <property type="match status" value="1"/>
</dbReference>
<evidence type="ECO:0000259" key="1">
    <source>
        <dbReference type="Pfam" id="PF13649"/>
    </source>
</evidence>
<proteinExistence type="predicted"/>
<dbReference type="EMBL" id="JACIIV010000007">
    <property type="protein sequence ID" value="MBB6226996.1"/>
    <property type="molecule type" value="Genomic_DNA"/>
</dbReference>
<evidence type="ECO:0000313" key="2">
    <source>
        <dbReference type="EMBL" id="MBB6226996.1"/>
    </source>
</evidence>
<accession>A0A841L3Y5</accession>
<organism evidence="2 3">
    <name type="scientific">Polymorphobacter multimanifer</name>
    <dbReference type="NCBI Taxonomy" id="1070431"/>
    <lineage>
        <taxon>Bacteria</taxon>
        <taxon>Pseudomonadati</taxon>
        <taxon>Pseudomonadota</taxon>
        <taxon>Alphaproteobacteria</taxon>
        <taxon>Sphingomonadales</taxon>
        <taxon>Sphingosinicellaceae</taxon>
        <taxon>Polymorphobacter</taxon>
    </lineage>
</organism>
<dbReference type="Gene3D" id="3.40.50.150">
    <property type="entry name" value="Vaccinia Virus protein VP39"/>
    <property type="match status" value="1"/>
</dbReference>
<name>A0A841L3Y5_9SPHN</name>
<dbReference type="InterPro" id="IPR041698">
    <property type="entry name" value="Methyltransf_25"/>
</dbReference>
<dbReference type="SUPFAM" id="SSF53335">
    <property type="entry name" value="S-adenosyl-L-methionine-dependent methyltransferases"/>
    <property type="match status" value="1"/>
</dbReference>
<dbReference type="GO" id="GO:0032259">
    <property type="term" value="P:methylation"/>
    <property type="evidence" value="ECO:0007669"/>
    <property type="project" value="UniProtKB-KW"/>
</dbReference>
<keyword evidence="2" id="KW-0489">Methyltransferase</keyword>
<dbReference type="GO" id="GO:0008168">
    <property type="term" value="F:methyltransferase activity"/>
    <property type="evidence" value="ECO:0007669"/>
    <property type="project" value="UniProtKB-KW"/>
</dbReference>